<keyword evidence="3" id="KW-1185">Reference proteome</keyword>
<accession>A0ABU6G6Y0</accession>
<dbReference type="Proteomes" id="UP001338137">
    <property type="component" value="Unassembled WGS sequence"/>
</dbReference>
<evidence type="ECO:0000313" key="3">
    <source>
        <dbReference type="Proteomes" id="UP001338137"/>
    </source>
</evidence>
<dbReference type="SUPFAM" id="SSF49785">
    <property type="entry name" value="Galactose-binding domain-like"/>
    <property type="match status" value="1"/>
</dbReference>
<dbReference type="Pfam" id="PF16147">
    <property type="entry name" value="DUF4855"/>
    <property type="match status" value="1"/>
</dbReference>
<evidence type="ECO:0000256" key="1">
    <source>
        <dbReference type="SAM" id="SignalP"/>
    </source>
</evidence>
<sequence length="553" mass="62590">MMIPMKKWISLAVCMVLMLMMMPSVHAAEKQPELRNLVKGLSYTWSETPDPSYPDTGNKLTDGKIGSLNVLDPAWVGNLHKKTREVVFDLGSSKSVSSIKAHFLQDWPGSAVLFPLTVSMYASDDKAHWGTLANKATEQLWSDGPPVDQYYTWDGGKDGVERPGHDAVMAYARYIKVTFSMHPSAWSFVDEIEIWGTDGKAKGAKKVPSDPFTYLQPGKDTAGISNLSLLYNGYYANGEGNWTKEKLIPEISYINKDGNPIDWFFDGFLMLGLMTPQGRDFGGGGAYLTDWKWYLDKTLSDQGDLRQLNEATKEVGGKLGQPKHKSKVVMMIPNPGEYVSDFGDVDGDGILENFNEGLVGKEAALANRQKAVRWWIQEVKKRWKEQNFSNLELVGMYWLDEQVSTSETGPETLRLVNKLVHDQGYKSFWIPHFLAYKSYMWQDVGFDAAAFQPNYYFENLNVDRIEDAANIAKTYGMGVEMEFDDRMLTDKVFRDRFMDYLKGGVKYGYMKNAFKAYYKGSGPVLLHAAKSSDPEIRNLYDSLYQFTKGKYSN</sequence>
<keyword evidence="1" id="KW-0732">Signal</keyword>
<evidence type="ECO:0000313" key="2">
    <source>
        <dbReference type="EMBL" id="MEC0229923.1"/>
    </source>
</evidence>
<protein>
    <submittedName>
        <fullName evidence="2">DUF4855 domain-containing protein</fullName>
    </submittedName>
</protein>
<name>A0ABU6G6Y0_9BACL</name>
<dbReference type="Gene3D" id="2.60.120.260">
    <property type="entry name" value="Galactose-binding domain-like"/>
    <property type="match status" value="1"/>
</dbReference>
<reference evidence="2 3" key="1">
    <citation type="submission" date="2023-03" db="EMBL/GenBank/DDBJ databases">
        <title>Bacillus Genome Sequencing.</title>
        <authorList>
            <person name="Dunlap C."/>
        </authorList>
    </citation>
    <scope>NUCLEOTIDE SEQUENCE [LARGE SCALE GENOMIC DNA]</scope>
    <source>
        <strain evidence="2 3">BD-533</strain>
    </source>
</reference>
<comment type="caution">
    <text evidence="2">The sequence shown here is derived from an EMBL/GenBank/DDBJ whole genome shotgun (WGS) entry which is preliminary data.</text>
</comment>
<proteinExistence type="predicted"/>
<feature type="signal peptide" evidence="1">
    <location>
        <begin position="1"/>
        <end position="27"/>
    </location>
</feature>
<organism evidence="2 3">
    <name type="scientific">Paenibacillus alba</name>
    <dbReference type="NCBI Taxonomy" id="1197127"/>
    <lineage>
        <taxon>Bacteria</taxon>
        <taxon>Bacillati</taxon>
        <taxon>Bacillota</taxon>
        <taxon>Bacilli</taxon>
        <taxon>Bacillales</taxon>
        <taxon>Paenibacillaceae</taxon>
        <taxon>Paenibacillus</taxon>
    </lineage>
</organism>
<gene>
    <name evidence="2" type="ORF">P4I72_22585</name>
</gene>
<dbReference type="EMBL" id="JARLKY010000059">
    <property type="protein sequence ID" value="MEC0229923.1"/>
    <property type="molecule type" value="Genomic_DNA"/>
</dbReference>
<feature type="chain" id="PRO_5046354952" evidence="1">
    <location>
        <begin position="28"/>
        <end position="553"/>
    </location>
</feature>
<dbReference type="InterPro" id="IPR008979">
    <property type="entry name" value="Galactose-bd-like_sf"/>
</dbReference>
<dbReference type="InterPro" id="IPR032329">
    <property type="entry name" value="DUF4855"/>
</dbReference>